<evidence type="ECO:0000256" key="8">
    <source>
        <dbReference type="ARBA" id="ARBA00023125"/>
    </source>
</evidence>
<dbReference type="EMBL" id="BSST01000001">
    <property type="protein sequence ID" value="GLX78499.1"/>
    <property type="molecule type" value="Genomic_DNA"/>
</dbReference>
<evidence type="ECO:0000256" key="1">
    <source>
        <dbReference type="ARBA" id="ARBA00004496"/>
    </source>
</evidence>
<comment type="subcellular location">
    <subcellularLocation>
        <location evidence="1 9">Cytoplasm</location>
    </subcellularLocation>
</comment>
<keyword evidence="9" id="KW-0234">DNA repair</keyword>
<evidence type="ECO:0000256" key="2">
    <source>
        <dbReference type="ARBA" id="ARBA00008016"/>
    </source>
</evidence>
<organism evidence="11 12">
    <name type="scientific">Thalassotalea insulae</name>
    <dbReference type="NCBI Taxonomy" id="2056778"/>
    <lineage>
        <taxon>Bacteria</taxon>
        <taxon>Pseudomonadati</taxon>
        <taxon>Pseudomonadota</taxon>
        <taxon>Gammaproteobacteria</taxon>
        <taxon>Alteromonadales</taxon>
        <taxon>Colwelliaceae</taxon>
        <taxon>Thalassotalea</taxon>
    </lineage>
</organism>
<gene>
    <name evidence="9 11" type="primary">recF</name>
    <name evidence="11" type="ORF">tinsulaeT_18390</name>
</gene>
<dbReference type="RefSeq" id="WP_284244380.1">
    <property type="nucleotide sequence ID" value="NZ_BSST01000001.1"/>
</dbReference>
<evidence type="ECO:0000256" key="9">
    <source>
        <dbReference type="HAMAP-Rule" id="MF_00365"/>
    </source>
</evidence>
<dbReference type="PANTHER" id="PTHR32182:SF0">
    <property type="entry name" value="DNA REPLICATION AND REPAIR PROTEIN RECF"/>
    <property type="match status" value="1"/>
</dbReference>
<dbReference type="InterPro" id="IPR018078">
    <property type="entry name" value="DNA-binding_RecF_CS"/>
</dbReference>
<evidence type="ECO:0000256" key="7">
    <source>
        <dbReference type="ARBA" id="ARBA00022840"/>
    </source>
</evidence>
<protein>
    <recommendedName>
        <fullName evidence="3 9">DNA replication and repair protein RecF</fullName>
    </recommendedName>
</protein>
<evidence type="ECO:0000256" key="6">
    <source>
        <dbReference type="ARBA" id="ARBA00022741"/>
    </source>
</evidence>
<dbReference type="InterPro" id="IPR003395">
    <property type="entry name" value="RecF/RecN/SMC_N"/>
</dbReference>
<feature type="domain" description="RecF/RecN/SMC N-terminal" evidence="10">
    <location>
        <begin position="3"/>
        <end position="355"/>
    </location>
</feature>
<dbReference type="Pfam" id="PF02463">
    <property type="entry name" value="SMC_N"/>
    <property type="match status" value="1"/>
</dbReference>
<evidence type="ECO:0000256" key="4">
    <source>
        <dbReference type="ARBA" id="ARBA00022490"/>
    </source>
</evidence>
<evidence type="ECO:0000259" key="10">
    <source>
        <dbReference type="Pfam" id="PF02463"/>
    </source>
</evidence>
<keyword evidence="9" id="KW-0742">SOS response</keyword>
<keyword evidence="12" id="KW-1185">Reference proteome</keyword>
<dbReference type="NCBIfam" id="TIGR00611">
    <property type="entry name" value="recf"/>
    <property type="match status" value="1"/>
</dbReference>
<proteinExistence type="inferred from homology"/>
<dbReference type="PANTHER" id="PTHR32182">
    <property type="entry name" value="DNA REPLICATION AND REPAIR PROTEIN RECF"/>
    <property type="match status" value="1"/>
</dbReference>
<dbReference type="InterPro" id="IPR027417">
    <property type="entry name" value="P-loop_NTPase"/>
</dbReference>
<evidence type="ECO:0000313" key="12">
    <source>
        <dbReference type="Proteomes" id="UP001157186"/>
    </source>
</evidence>
<comment type="caution">
    <text evidence="11">The sequence shown here is derived from an EMBL/GenBank/DDBJ whole genome shotgun (WGS) entry which is preliminary data.</text>
</comment>
<evidence type="ECO:0000313" key="11">
    <source>
        <dbReference type="EMBL" id="GLX78499.1"/>
    </source>
</evidence>
<keyword evidence="7 9" id="KW-0067">ATP-binding</keyword>
<feature type="binding site" evidence="9">
    <location>
        <begin position="30"/>
        <end position="37"/>
    </location>
    <ligand>
        <name>ATP</name>
        <dbReference type="ChEBI" id="CHEBI:30616"/>
    </ligand>
</feature>
<evidence type="ECO:0000256" key="3">
    <source>
        <dbReference type="ARBA" id="ARBA00020170"/>
    </source>
</evidence>
<dbReference type="InterPro" id="IPR001238">
    <property type="entry name" value="DNA-binding_RecF"/>
</dbReference>
<evidence type="ECO:0000256" key="5">
    <source>
        <dbReference type="ARBA" id="ARBA00022705"/>
    </source>
</evidence>
<keyword evidence="4 9" id="KW-0963">Cytoplasm</keyword>
<dbReference type="SUPFAM" id="SSF52540">
    <property type="entry name" value="P-loop containing nucleoside triphosphate hydrolases"/>
    <property type="match status" value="1"/>
</dbReference>
<dbReference type="InterPro" id="IPR042174">
    <property type="entry name" value="RecF_2"/>
</dbReference>
<comment type="function">
    <text evidence="9">The RecF protein is involved in DNA metabolism; it is required for DNA replication and normal SOS inducibility. RecF binds preferentially to single-stranded, linear DNA. It also seems to bind ATP.</text>
</comment>
<dbReference type="Proteomes" id="UP001157186">
    <property type="component" value="Unassembled WGS sequence"/>
</dbReference>
<keyword evidence="8 9" id="KW-0238">DNA-binding</keyword>
<dbReference type="PROSITE" id="PS00617">
    <property type="entry name" value="RECF_1"/>
    <property type="match status" value="1"/>
</dbReference>
<reference evidence="11 12" key="1">
    <citation type="submission" date="2023-03" db="EMBL/GenBank/DDBJ databases">
        <title>Draft genome sequence of Thalassotalea insulae KCTC 62186T.</title>
        <authorList>
            <person name="Sawabe T."/>
        </authorList>
    </citation>
    <scope>NUCLEOTIDE SEQUENCE [LARGE SCALE GENOMIC DNA]</scope>
    <source>
        <strain evidence="11 12">KCTC 62186</strain>
    </source>
</reference>
<keyword evidence="9" id="KW-0227">DNA damage</keyword>
<dbReference type="Gene3D" id="3.40.50.300">
    <property type="entry name" value="P-loop containing nucleotide triphosphate hydrolases"/>
    <property type="match status" value="1"/>
</dbReference>
<dbReference type="Gene3D" id="1.20.1050.90">
    <property type="entry name" value="RecF/RecN/SMC, N-terminal domain"/>
    <property type="match status" value="1"/>
</dbReference>
<keyword evidence="5 9" id="KW-0235">DNA replication</keyword>
<keyword evidence="6 9" id="KW-0547">Nucleotide-binding</keyword>
<sequence>MSVKELQAFNFRNLSTAKVNFHSKLNFFIGGNGSGKSSLLESLFYLGHGKSFRSTNVNSLINTSSDNFVVTVKTDSDNQLGIQRSQSGEIKIKINGVKHNKLSDLAKNVAIQVVTPESFKLFFGGPKERRKFIDLGLFHVKHSFPSDWKTFNRILKQRNACLKNKVAGDQYSYWTEEFCQLSESIAQERSAYIEGLREELLVWLKLFLPTIEDDITIQYLQGWHSKKELREVLIVNKQREYEKGYSLFGAHKFDVRFLLNNLTLEQRLSRGQQKLFLLALTFAQTKLIEQGKRVKPILLIDDVGAELDINSRSIIANINNHLDCQTMITAIDRVALEPIIPDNDNYKMFHVKHGHISAMSK</sequence>
<comment type="similarity">
    <text evidence="2 9">Belongs to the RecF family.</text>
</comment>
<dbReference type="HAMAP" id="MF_00365">
    <property type="entry name" value="RecF"/>
    <property type="match status" value="1"/>
</dbReference>
<name>A0ABQ6GT61_9GAMM</name>
<accession>A0ABQ6GT61</accession>